<name>A0A9D1YVB1_9MICO</name>
<evidence type="ECO:0000259" key="7">
    <source>
        <dbReference type="Pfam" id="PF01850"/>
    </source>
</evidence>
<keyword evidence="1 6" id="KW-1277">Toxin-antitoxin system</keyword>
<feature type="domain" description="PIN" evidence="7">
    <location>
        <begin position="8"/>
        <end position="130"/>
    </location>
</feature>
<evidence type="ECO:0000256" key="1">
    <source>
        <dbReference type="ARBA" id="ARBA00022649"/>
    </source>
</evidence>
<comment type="function">
    <text evidence="6">Toxic component of a toxin-antitoxin (TA) system. An RNase.</text>
</comment>
<evidence type="ECO:0000313" key="8">
    <source>
        <dbReference type="EMBL" id="HIY66479.1"/>
    </source>
</evidence>
<dbReference type="InterPro" id="IPR022907">
    <property type="entry name" value="VapC_family"/>
</dbReference>
<evidence type="ECO:0000313" key="9">
    <source>
        <dbReference type="Proteomes" id="UP000824005"/>
    </source>
</evidence>
<keyword evidence="2 6" id="KW-0540">Nuclease</keyword>
<dbReference type="HAMAP" id="MF_00265">
    <property type="entry name" value="VapC_Nob1"/>
    <property type="match status" value="1"/>
</dbReference>
<keyword evidence="4 6" id="KW-0378">Hydrolase</keyword>
<dbReference type="GO" id="GO:0090729">
    <property type="term" value="F:toxin activity"/>
    <property type="evidence" value="ECO:0007669"/>
    <property type="project" value="UniProtKB-KW"/>
</dbReference>
<evidence type="ECO:0000256" key="4">
    <source>
        <dbReference type="ARBA" id="ARBA00022801"/>
    </source>
</evidence>
<keyword evidence="3 6" id="KW-0479">Metal-binding</keyword>
<dbReference type="Pfam" id="PF01850">
    <property type="entry name" value="PIN"/>
    <property type="match status" value="1"/>
</dbReference>
<dbReference type="InterPro" id="IPR006226">
    <property type="entry name" value="Mtu_PIN"/>
</dbReference>
<evidence type="ECO:0000256" key="6">
    <source>
        <dbReference type="HAMAP-Rule" id="MF_00265"/>
    </source>
</evidence>
<dbReference type="NCBIfam" id="TIGR00028">
    <property type="entry name" value="Mtu_PIN_fam"/>
    <property type="match status" value="1"/>
</dbReference>
<dbReference type="EMBL" id="DXDC01000287">
    <property type="protein sequence ID" value="HIY66479.1"/>
    <property type="molecule type" value="Genomic_DNA"/>
</dbReference>
<reference evidence="8" key="1">
    <citation type="journal article" date="2021" name="PeerJ">
        <title>Extensive microbial diversity within the chicken gut microbiome revealed by metagenomics and culture.</title>
        <authorList>
            <person name="Gilroy R."/>
            <person name="Ravi A."/>
            <person name="Getino M."/>
            <person name="Pursley I."/>
            <person name="Horton D.L."/>
            <person name="Alikhan N.F."/>
            <person name="Baker D."/>
            <person name="Gharbi K."/>
            <person name="Hall N."/>
            <person name="Watson M."/>
            <person name="Adriaenssens E.M."/>
            <person name="Foster-Nyarko E."/>
            <person name="Jarju S."/>
            <person name="Secka A."/>
            <person name="Antonio M."/>
            <person name="Oren A."/>
            <person name="Chaudhuri R.R."/>
            <person name="La Ragione R."/>
            <person name="Hildebrand F."/>
            <person name="Pallen M.J."/>
        </authorList>
    </citation>
    <scope>NUCLEOTIDE SEQUENCE</scope>
    <source>
        <strain evidence="8">ChiGjej1B1-98</strain>
    </source>
</reference>
<dbReference type="SUPFAM" id="SSF88723">
    <property type="entry name" value="PIN domain-like"/>
    <property type="match status" value="1"/>
</dbReference>
<sequence>MTTHPLTMLLDVNVLLALTWRQHIHHEVAHERFAALDSWSTCSVTESGLLRLLLTEAVVGRRLRGREALDQLAAIRKVSGWSFLPDATSLAEERIDTRVLIGRRQVTDLHLVNLAAHHDVQLVTFDASLKSSLVPADQRWVTVWSA</sequence>
<dbReference type="EC" id="3.1.-.-" evidence="6"/>
<dbReference type="AlphaFoldDB" id="A0A9D1YVB1"/>
<feature type="binding site" evidence="6">
    <location>
        <position position="11"/>
    </location>
    <ligand>
        <name>Mg(2+)</name>
        <dbReference type="ChEBI" id="CHEBI:18420"/>
    </ligand>
</feature>
<evidence type="ECO:0000256" key="2">
    <source>
        <dbReference type="ARBA" id="ARBA00022722"/>
    </source>
</evidence>
<evidence type="ECO:0000256" key="5">
    <source>
        <dbReference type="ARBA" id="ARBA00022842"/>
    </source>
</evidence>
<dbReference type="InterPro" id="IPR029060">
    <property type="entry name" value="PIN-like_dom_sf"/>
</dbReference>
<protein>
    <recommendedName>
        <fullName evidence="6">Ribonuclease VapC</fullName>
        <shortName evidence="6">RNase VapC</shortName>
        <ecNumber evidence="6">3.1.-.-</ecNumber>
    </recommendedName>
    <alternativeName>
        <fullName evidence="6">Toxin VapC</fullName>
    </alternativeName>
</protein>
<dbReference type="GO" id="GO:0004540">
    <property type="term" value="F:RNA nuclease activity"/>
    <property type="evidence" value="ECO:0007669"/>
    <property type="project" value="InterPro"/>
</dbReference>
<comment type="similarity">
    <text evidence="6">Belongs to the PINc/VapC protein family.</text>
</comment>
<dbReference type="GO" id="GO:0016788">
    <property type="term" value="F:hydrolase activity, acting on ester bonds"/>
    <property type="evidence" value="ECO:0007669"/>
    <property type="project" value="InterPro"/>
</dbReference>
<dbReference type="Proteomes" id="UP000824005">
    <property type="component" value="Unassembled WGS sequence"/>
</dbReference>
<comment type="caution">
    <text evidence="8">The sequence shown here is derived from an EMBL/GenBank/DDBJ whole genome shotgun (WGS) entry which is preliminary data.</text>
</comment>
<comment type="cofactor">
    <cofactor evidence="6">
        <name>Mg(2+)</name>
        <dbReference type="ChEBI" id="CHEBI:18420"/>
    </cofactor>
</comment>
<evidence type="ECO:0000256" key="3">
    <source>
        <dbReference type="ARBA" id="ARBA00022723"/>
    </source>
</evidence>
<gene>
    <name evidence="6" type="primary">vapC</name>
    <name evidence="8" type="ORF">H9830_09410</name>
</gene>
<accession>A0A9D1YVB1</accession>
<keyword evidence="5 6" id="KW-0460">Magnesium</keyword>
<proteinExistence type="inferred from homology"/>
<dbReference type="InterPro" id="IPR002716">
    <property type="entry name" value="PIN_dom"/>
</dbReference>
<keyword evidence="6" id="KW-0800">Toxin</keyword>
<dbReference type="GO" id="GO:0000287">
    <property type="term" value="F:magnesium ion binding"/>
    <property type="evidence" value="ECO:0007669"/>
    <property type="project" value="UniProtKB-UniRule"/>
</dbReference>
<feature type="binding site" evidence="6">
    <location>
        <position position="108"/>
    </location>
    <ligand>
        <name>Mg(2+)</name>
        <dbReference type="ChEBI" id="CHEBI:18420"/>
    </ligand>
</feature>
<organism evidence="8 9">
    <name type="scientific">Candidatus Agrococcus pullicola</name>
    <dbReference type="NCBI Taxonomy" id="2838429"/>
    <lineage>
        <taxon>Bacteria</taxon>
        <taxon>Bacillati</taxon>
        <taxon>Actinomycetota</taxon>
        <taxon>Actinomycetes</taxon>
        <taxon>Micrococcales</taxon>
        <taxon>Microbacteriaceae</taxon>
        <taxon>Agrococcus</taxon>
    </lineage>
</organism>
<reference evidence="8" key="2">
    <citation type="submission" date="2021-04" db="EMBL/GenBank/DDBJ databases">
        <authorList>
            <person name="Gilroy R."/>
        </authorList>
    </citation>
    <scope>NUCLEOTIDE SEQUENCE</scope>
    <source>
        <strain evidence="8">ChiGjej1B1-98</strain>
    </source>
</reference>
<dbReference type="GO" id="GO:0045926">
    <property type="term" value="P:negative regulation of growth"/>
    <property type="evidence" value="ECO:0007669"/>
    <property type="project" value="UniProtKB-ARBA"/>
</dbReference>